<proteinExistence type="predicted"/>
<dbReference type="Proteomes" id="UP000588586">
    <property type="component" value="Unassembled WGS sequence"/>
</dbReference>
<dbReference type="EMBL" id="JABEPQ010000005">
    <property type="protein sequence ID" value="NNM47983.1"/>
    <property type="molecule type" value="Genomic_DNA"/>
</dbReference>
<dbReference type="Gene3D" id="3.90.550.10">
    <property type="entry name" value="Spore Coat Polysaccharide Biosynthesis Protein SpsA, Chain A"/>
    <property type="match status" value="1"/>
</dbReference>
<evidence type="ECO:0000313" key="3">
    <source>
        <dbReference type="EMBL" id="NNM47983.1"/>
    </source>
</evidence>
<sequence>MTSDDAPDSARVPTTPEAAPVVTAVVLCGGEGRRFGSDKTRAVVAGRTLLDRALDGLPAHWPVRCVGAPRPTARPVDWDREDPPGGGPAAAIAAALPRVSTPLVVVAGGDMPFAGSVVPQLVSRLTDDSAEVDAVVARDGDGRLQPLLAASRRDALATALGGDARGMPLMRVLDRLRLDVVPVAAPGSLDVDTPGDLDRVRHRLES</sequence>
<dbReference type="InterPro" id="IPR025877">
    <property type="entry name" value="MobA-like_NTP_Trfase"/>
</dbReference>
<evidence type="ECO:0000313" key="4">
    <source>
        <dbReference type="Proteomes" id="UP000588586"/>
    </source>
</evidence>
<evidence type="ECO:0000259" key="2">
    <source>
        <dbReference type="Pfam" id="PF12804"/>
    </source>
</evidence>
<reference evidence="3 4" key="1">
    <citation type="submission" date="2020-04" db="EMBL/GenBank/DDBJ databases">
        <title>Knoellia sp. isolate from air conditioner.</title>
        <authorList>
            <person name="Chea S."/>
            <person name="Kim D.-U."/>
        </authorList>
    </citation>
    <scope>NUCLEOTIDE SEQUENCE [LARGE SCALE GENOMIC DNA]</scope>
    <source>
        <strain evidence="3 4">DB2414S</strain>
    </source>
</reference>
<organism evidence="3 4">
    <name type="scientific">Knoellia koreensis</name>
    <dbReference type="NCBI Taxonomy" id="2730921"/>
    <lineage>
        <taxon>Bacteria</taxon>
        <taxon>Bacillati</taxon>
        <taxon>Actinomycetota</taxon>
        <taxon>Actinomycetes</taxon>
        <taxon>Micrococcales</taxon>
        <taxon>Intrasporangiaceae</taxon>
        <taxon>Knoellia</taxon>
    </lineage>
</organism>
<comment type="caution">
    <text evidence="3">The sequence shown here is derived from an EMBL/GenBank/DDBJ whole genome shotgun (WGS) entry which is preliminary data.</text>
</comment>
<gene>
    <name evidence="3" type="ORF">HJG52_18510</name>
</gene>
<dbReference type="RefSeq" id="WP_171245097.1">
    <property type="nucleotide sequence ID" value="NZ_JABEPQ010000005.1"/>
</dbReference>
<protein>
    <submittedName>
        <fullName evidence="3">NTP transferase domain-containing protein</fullName>
    </submittedName>
</protein>
<dbReference type="InterPro" id="IPR029044">
    <property type="entry name" value="Nucleotide-diphossugar_trans"/>
</dbReference>
<dbReference type="PANTHER" id="PTHR19136:SF81">
    <property type="entry name" value="MOLYBDENUM COFACTOR GUANYLYLTRANSFERASE"/>
    <property type="match status" value="1"/>
</dbReference>
<accession>A0A849HMS9</accession>
<feature type="domain" description="MobA-like NTP transferase" evidence="2">
    <location>
        <begin position="24"/>
        <end position="172"/>
    </location>
</feature>
<dbReference type="SUPFAM" id="SSF53448">
    <property type="entry name" value="Nucleotide-diphospho-sugar transferases"/>
    <property type="match status" value="1"/>
</dbReference>
<dbReference type="PANTHER" id="PTHR19136">
    <property type="entry name" value="MOLYBDENUM COFACTOR GUANYLYLTRANSFERASE"/>
    <property type="match status" value="1"/>
</dbReference>
<dbReference type="GO" id="GO:0016779">
    <property type="term" value="F:nucleotidyltransferase activity"/>
    <property type="evidence" value="ECO:0007669"/>
    <property type="project" value="TreeGrafter"/>
</dbReference>
<name>A0A849HMS9_9MICO</name>
<keyword evidence="1 3" id="KW-0808">Transferase</keyword>
<keyword evidence="4" id="KW-1185">Reference proteome</keyword>
<dbReference type="Pfam" id="PF12804">
    <property type="entry name" value="NTP_transf_3"/>
    <property type="match status" value="1"/>
</dbReference>
<evidence type="ECO:0000256" key="1">
    <source>
        <dbReference type="ARBA" id="ARBA00022679"/>
    </source>
</evidence>
<dbReference type="AlphaFoldDB" id="A0A849HMS9"/>